<dbReference type="EMBL" id="QKNY01000013">
    <property type="protein sequence ID" value="RJX42792.1"/>
    <property type="molecule type" value="Genomic_DNA"/>
</dbReference>
<organism evidence="4 5">
    <name type="scientific">Halonotius aquaticus</name>
    <dbReference type="NCBI Taxonomy" id="2216978"/>
    <lineage>
        <taxon>Archaea</taxon>
        <taxon>Methanobacteriati</taxon>
        <taxon>Methanobacteriota</taxon>
        <taxon>Stenosarchaea group</taxon>
        <taxon>Halobacteria</taxon>
        <taxon>Halobacteriales</taxon>
        <taxon>Haloferacaceae</taxon>
        <taxon>Halonotius</taxon>
    </lineage>
</organism>
<dbReference type="SUPFAM" id="SSF55729">
    <property type="entry name" value="Acyl-CoA N-acyltransferases (Nat)"/>
    <property type="match status" value="1"/>
</dbReference>
<evidence type="ECO:0000256" key="2">
    <source>
        <dbReference type="ARBA" id="ARBA00023315"/>
    </source>
</evidence>
<gene>
    <name evidence="4" type="ORF">DM826_08865</name>
</gene>
<dbReference type="PROSITE" id="PS51186">
    <property type="entry name" value="GNAT"/>
    <property type="match status" value="1"/>
</dbReference>
<evidence type="ECO:0000256" key="1">
    <source>
        <dbReference type="ARBA" id="ARBA00022679"/>
    </source>
</evidence>
<dbReference type="AlphaFoldDB" id="A0A3A6PWV9"/>
<sequence length="183" mass="20192">MTANTLDCPSRISPWRRPVSTDDAVTIELATVDDIDAIADCWVALAADQQQHGSRLQAEPNRTSATETIARHVVTDGVYVAREDGVRGFVIFHVDAGTYSQTEPTGTITTLYVRPADRNEGIGTQLLAAAERALADRSVATVSLEVLTANEAAREFYDRRGYDPHRIELRKRIENDTHSKDDP</sequence>
<proteinExistence type="predicted"/>
<keyword evidence="1 4" id="KW-0808">Transferase</keyword>
<evidence type="ECO:0000313" key="4">
    <source>
        <dbReference type="EMBL" id="RJX42792.1"/>
    </source>
</evidence>
<dbReference type="CDD" id="cd04301">
    <property type="entry name" value="NAT_SF"/>
    <property type="match status" value="1"/>
</dbReference>
<dbReference type="Gene3D" id="3.40.630.30">
    <property type="match status" value="1"/>
</dbReference>
<dbReference type="Pfam" id="PF00583">
    <property type="entry name" value="Acetyltransf_1"/>
    <property type="match status" value="1"/>
</dbReference>
<dbReference type="PANTHER" id="PTHR43877:SF1">
    <property type="entry name" value="ACETYLTRANSFERASE"/>
    <property type="match status" value="1"/>
</dbReference>
<evidence type="ECO:0000259" key="3">
    <source>
        <dbReference type="PROSITE" id="PS51186"/>
    </source>
</evidence>
<keyword evidence="5" id="KW-1185">Reference proteome</keyword>
<dbReference type="OrthoDB" id="38613at2157"/>
<evidence type="ECO:0000313" key="5">
    <source>
        <dbReference type="Proteomes" id="UP000276588"/>
    </source>
</evidence>
<dbReference type="GO" id="GO:0016747">
    <property type="term" value="F:acyltransferase activity, transferring groups other than amino-acyl groups"/>
    <property type="evidence" value="ECO:0007669"/>
    <property type="project" value="InterPro"/>
</dbReference>
<reference evidence="4 5" key="1">
    <citation type="submission" date="2018-06" db="EMBL/GenBank/DDBJ databases">
        <title>Halonotius sp. F13-13 a new haloarchaeeon isolated from a solar saltern from Isla Cristina, Huelva, Spain.</title>
        <authorList>
            <person name="Duran-Viseras A."/>
            <person name="Sanchez-Porro C."/>
            <person name="Ventosa A."/>
        </authorList>
    </citation>
    <scope>NUCLEOTIDE SEQUENCE [LARGE SCALE GENOMIC DNA]</scope>
    <source>
        <strain evidence="4 5">F13-13</strain>
    </source>
</reference>
<keyword evidence="2" id="KW-0012">Acyltransferase</keyword>
<dbReference type="PANTHER" id="PTHR43877">
    <property type="entry name" value="AMINOALKYLPHOSPHONATE N-ACETYLTRANSFERASE-RELATED-RELATED"/>
    <property type="match status" value="1"/>
</dbReference>
<dbReference type="InterPro" id="IPR050832">
    <property type="entry name" value="Bact_Acetyltransf"/>
</dbReference>
<protein>
    <submittedName>
        <fullName evidence="4">GNAT family N-acetyltransferase</fullName>
    </submittedName>
</protein>
<comment type="caution">
    <text evidence="4">The sequence shown here is derived from an EMBL/GenBank/DDBJ whole genome shotgun (WGS) entry which is preliminary data.</text>
</comment>
<dbReference type="InterPro" id="IPR016181">
    <property type="entry name" value="Acyl_CoA_acyltransferase"/>
</dbReference>
<feature type="domain" description="N-acetyltransferase" evidence="3">
    <location>
        <begin position="25"/>
        <end position="183"/>
    </location>
</feature>
<accession>A0A3A6PWV9</accession>
<dbReference type="InterPro" id="IPR000182">
    <property type="entry name" value="GNAT_dom"/>
</dbReference>
<dbReference type="Proteomes" id="UP000276588">
    <property type="component" value="Unassembled WGS sequence"/>
</dbReference>
<name>A0A3A6PWV9_9EURY</name>